<dbReference type="PANTHER" id="PTHR19303">
    <property type="entry name" value="TRANSPOSON"/>
    <property type="match status" value="1"/>
</dbReference>
<protein>
    <submittedName>
        <fullName evidence="3">Transposase, putative</fullName>
    </submittedName>
</protein>
<gene>
    <name evidence="3" type="ORF">AfA35g10.17</name>
</gene>
<accession>Q8TFY8</accession>
<dbReference type="InterPro" id="IPR004875">
    <property type="entry name" value="DDE_SF_endonuclease_dom"/>
</dbReference>
<reference evidence="3" key="1">
    <citation type="journal article" date="2004" name="Fungal Genet. Biol.">
        <title>Insight into the genome of Aspergillus fumigatus: analysis of a 922 kb region encompassing the nitrate assimilation gene cluster.</title>
        <authorList>
            <person name="Pain A."/>
            <person name="Woodward J."/>
            <person name="Quail M.A."/>
            <person name="Anderson M.J."/>
            <person name="Clark R."/>
            <person name="Collins M."/>
            <person name="Fosker N."/>
            <person name="Fraser A."/>
            <person name="Harris D."/>
            <person name="Larke N."/>
            <person name="Murphy L."/>
            <person name="Humphray S."/>
            <person name="O'Neil S."/>
            <person name="Pertea M."/>
            <person name="Price C."/>
            <person name="Rabbinowitsch E."/>
            <person name="Rajandream M-A."/>
            <person name="Salzberg S."/>
            <person name="Saunders D."/>
            <person name="Seegar K."/>
            <person name="Sharp S."/>
            <person name="Warren T."/>
            <person name="Denning D.W."/>
            <person name="Barrell B."/>
            <person name="Hall N."/>
        </authorList>
    </citation>
    <scope>NUCLEOTIDE SEQUENCE</scope>
</reference>
<evidence type="ECO:0000259" key="2">
    <source>
        <dbReference type="PROSITE" id="PS51253"/>
    </source>
</evidence>
<name>Q8TFY8_ASPFM</name>
<dbReference type="InterPro" id="IPR050863">
    <property type="entry name" value="CenT-Element_Derived"/>
</dbReference>
<dbReference type="Pfam" id="PF03221">
    <property type="entry name" value="HTH_Tnp_Tc5"/>
    <property type="match status" value="1"/>
</dbReference>
<dbReference type="PROSITE" id="PS51253">
    <property type="entry name" value="HTH_CENPB"/>
    <property type="match status" value="1"/>
</dbReference>
<keyword evidence="1" id="KW-0238">DNA-binding</keyword>
<dbReference type="SMART" id="SM00674">
    <property type="entry name" value="CENPB"/>
    <property type="match status" value="1"/>
</dbReference>
<dbReference type="GO" id="GO:0005634">
    <property type="term" value="C:nucleus"/>
    <property type="evidence" value="ECO:0007669"/>
    <property type="project" value="TreeGrafter"/>
</dbReference>
<dbReference type="InterPro" id="IPR009057">
    <property type="entry name" value="Homeodomain-like_sf"/>
</dbReference>
<dbReference type="PANTHER" id="PTHR19303:SF74">
    <property type="entry name" value="POGO TRANSPOSABLE ELEMENT WITH KRAB DOMAIN"/>
    <property type="match status" value="1"/>
</dbReference>
<sequence>MPKSTKIDESCMINTCEAVRAPKNANFPRIAREYGVPSKALHDRVKKGSQPRTARKPVYKALQRYQEEALLQWIVRMRDLNMPVSSKLLEEYANQTLQRAGDTGQVSKVWVDQFEKRLPEHLKLGPVEQKHIEGEDAGLLGCWYNQLAAVVKNAPARLTRKIIGSQSVPDLAESGRGESITAIECVAADGWQVDPWFIFKGSGISMEWFNNSEALPSDTTIATSPSGRVSDEVAVQWLQDFIKATNERTKMGENRILIFDRHSSHLTVEFLQMCEENGIIPFGFLPRTTHLCQPLAGKLLSSYRQHFWRAHNELSYWAGEPVGKSGLLRLIGSVREKAFDHRIIREAFEDRGIWPVSSKIADDFASQARGQIPDIYASDLSTPSMRSQLLPATIQALEENLAKLSEYAFESLLSIWLWQMKLLTESGPHRPLYSVSIRSGRLSHLADWYIEITWCKSVDSFRDGQRCCRARETFTGAVRENA</sequence>
<dbReference type="AlphaFoldDB" id="Q8TFY8"/>
<evidence type="ECO:0000313" key="3">
    <source>
        <dbReference type="EMBL" id="CAD29610.2"/>
    </source>
</evidence>
<organism evidence="3">
    <name type="scientific">Aspergillus fumigatus</name>
    <name type="common">Neosartorya fumigata</name>
    <dbReference type="NCBI Taxonomy" id="746128"/>
    <lineage>
        <taxon>Eukaryota</taxon>
        <taxon>Fungi</taxon>
        <taxon>Dikarya</taxon>
        <taxon>Ascomycota</taxon>
        <taxon>Pezizomycotina</taxon>
        <taxon>Eurotiomycetes</taxon>
        <taxon>Eurotiomycetidae</taxon>
        <taxon>Eurotiales</taxon>
        <taxon>Aspergillaceae</taxon>
        <taxon>Aspergillus</taxon>
        <taxon>Aspergillus subgen. Fumigati</taxon>
    </lineage>
</organism>
<dbReference type="EMBL" id="BX649607">
    <property type="protein sequence ID" value="CAD29610.2"/>
    <property type="molecule type" value="Genomic_DNA"/>
</dbReference>
<dbReference type="SUPFAM" id="SSF46689">
    <property type="entry name" value="Homeodomain-like"/>
    <property type="match status" value="1"/>
</dbReference>
<dbReference type="InterPro" id="IPR006600">
    <property type="entry name" value="HTH_CenpB_DNA-bd_dom"/>
</dbReference>
<feature type="domain" description="HTH CENPB-type" evidence="2">
    <location>
        <begin position="54"/>
        <end position="124"/>
    </location>
</feature>
<dbReference type="GO" id="GO:0003677">
    <property type="term" value="F:DNA binding"/>
    <property type="evidence" value="ECO:0007669"/>
    <property type="project" value="UniProtKB-KW"/>
</dbReference>
<evidence type="ECO:0000256" key="1">
    <source>
        <dbReference type="ARBA" id="ARBA00023125"/>
    </source>
</evidence>
<dbReference type="Gene3D" id="1.10.10.60">
    <property type="entry name" value="Homeodomain-like"/>
    <property type="match status" value="1"/>
</dbReference>
<dbReference type="Pfam" id="PF03184">
    <property type="entry name" value="DDE_1"/>
    <property type="match status" value="1"/>
</dbReference>
<proteinExistence type="predicted"/>